<sequence>MVDIETYKKLHPRSDVSLHRLRADLDAKEMANPEPPGGNLILLFPWEIAGYNLLRKTWVDLYVDRVTDIIWNKQAFKDLVVDEETKVLVQALVTNQLVAEKSTDSISGKGNGLIILLHGAPGTSKTFTAEGVAEFAEKPLFRVTCGDVGTVAENVEKYLQSAFHLGRIWDCVVLLDEADVFLEERDMKDLNRNALVSVFLRALEYYSGILILTSNRVGTFDEAFKSRIQLALHYENLTVSQRRKIWRNFINRLRTFEDPNADFDDIMDHIDDLSKKDMNGREIRNAIPTARQLAQFKGAPFCYSHLNHVIGVSSRFGKYLKDLRDGLTDDDLKRDSGLR</sequence>
<dbReference type="Proteomes" id="UP000606974">
    <property type="component" value="Unassembled WGS sequence"/>
</dbReference>
<accession>A0A8H7E170</accession>
<dbReference type="OrthoDB" id="10042665at2759"/>
<proteinExistence type="predicted"/>
<comment type="caution">
    <text evidence="2">The sequence shown here is derived from an EMBL/GenBank/DDBJ whole genome shotgun (WGS) entry which is preliminary data.</text>
</comment>
<dbReference type="PANTHER" id="PTHR46411:SF2">
    <property type="entry name" value="AAA+ ATPASE DOMAIN-CONTAINING PROTEIN"/>
    <property type="match status" value="1"/>
</dbReference>
<dbReference type="Pfam" id="PF00004">
    <property type="entry name" value="AAA"/>
    <property type="match status" value="1"/>
</dbReference>
<protein>
    <recommendedName>
        <fullName evidence="1">AAA+ ATPase domain-containing protein</fullName>
    </recommendedName>
</protein>
<dbReference type="PANTHER" id="PTHR46411">
    <property type="entry name" value="FAMILY ATPASE, PUTATIVE-RELATED"/>
    <property type="match status" value="1"/>
</dbReference>
<dbReference type="GO" id="GO:0005524">
    <property type="term" value="F:ATP binding"/>
    <property type="evidence" value="ECO:0007669"/>
    <property type="project" value="InterPro"/>
</dbReference>
<dbReference type="InterPro" id="IPR003959">
    <property type="entry name" value="ATPase_AAA_core"/>
</dbReference>
<evidence type="ECO:0000259" key="1">
    <source>
        <dbReference type="SMART" id="SM00382"/>
    </source>
</evidence>
<gene>
    <name evidence="2" type="ORF">GJ744_005264</name>
</gene>
<dbReference type="Gene3D" id="3.40.50.300">
    <property type="entry name" value="P-loop containing nucleotide triphosphate hydrolases"/>
    <property type="match status" value="1"/>
</dbReference>
<feature type="domain" description="AAA+ ATPase" evidence="1">
    <location>
        <begin position="111"/>
        <end position="238"/>
    </location>
</feature>
<dbReference type="InterPro" id="IPR056599">
    <property type="entry name" value="AAA_lid_fung"/>
</dbReference>
<dbReference type="SUPFAM" id="SSF52540">
    <property type="entry name" value="P-loop containing nucleoside triphosphate hydrolases"/>
    <property type="match status" value="1"/>
</dbReference>
<dbReference type="GO" id="GO:0016887">
    <property type="term" value="F:ATP hydrolysis activity"/>
    <property type="evidence" value="ECO:0007669"/>
    <property type="project" value="InterPro"/>
</dbReference>
<organism evidence="2 3">
    <name type="scientific">Endocarpon pusillum</name>
    <dbReference type="NCBI Taxonomy" id="364733"/>
    <lineage>
        <taxon>Eukaryota</taxon>
        <taxon>Fungi</taxon>
        <taxon>Dikarya</taxon>
        <taxon>Ascomycota</taxon>
        <taxon>Pezizomycotina</taxon>
        <taxon>Eurotiomycetes</taxon>
        <taxon>Chaetothyriomycetidae</taxon>
        <taxon>Verrucariales</taxon>
        <taxon>Verrucariaceae</taxon>
        <taxon>Endocarpon</taxon>
    </lineage>
</organism>
<reference evidence="2" key="1">
    <citation type="submission" date="2020-02" db="EMBL/GenBank/DDBJ databases">
        <authorList>
            <person name="Palmer J.M."/>
        </authorList>
    </citation>
    <scope>NUCLEOTIDE SEQUENCE</scope>
    <source>
        <strain evidence="2">EPUS1.4</strain>
        <tissue evidence="2">Thallus</tissue>
    </source>
</reference>
<dbReference type="SMART" id="SM00382">
    <property type="entry name" value="AAA"/>
    <property type="match status" value="1"/>
</dbReference>
<dbReference type="InterPro" id="IPR027417">
    <property type="entry name" value="P-loop_NTPase"/>
</dbReference>
<evidence type="ECO:0000313" key="3">
    <source>
        <dbReference type="Proteomes" id="UP000606974"/>
    </source>
</evidence>
<keyword evidence="3" id="KW-1185">Reference proteome</keyword>
<evidence type="ECO:0000313" key="2">
    <source>
        <dbReference type="EMBL" id="KAF7502676.1"/>
    </source>
</evidence>
<dbReference type="EMBL" id="JAACFV010000228">
    <property type="protein sequence ID" value="KAF7502676.1"/>
    <property type="molecule type" value="Genomic_DNA"/>
</dbReference>
<dbReference type="AlphaFoldDB" id="A0A8H7E170"/>
<dbReference type="InterPro" id="IPR003593">
    <property type="entry name" value="AAA+_ATPase"/>
</dbReference>
<name>A0A8H7E170_9EURO</name>
<dbReference type="Pfam" id="PF23232">
    <property type="entry name" value="AAA_lid_13"/>
    <property type="match status" value="1"/>
</dbReference>